<dbReference type="Proteomes" id="UP000265581">
    <property type="component" value="Unassembled WGS sequence"/>
</dbReference>
<evidence type="ECO:0000259" key="4">
    <source>
        <dbReference type="PROSITE" id="PS50956"/>
    </source>
</evidence>
<organism evidence="5 6">
    <name type="scientific">Aeromicrobium endophyticum</name>
    <dbReference type="NCBI Taxonomy" id="2292704"/>
    <lineage>
        <taxon>Bacteria</taxon>
        <taxon>Bacillati</taxon>
        <taxon>Actinomycetota</taxon>
        <taxon>Actinomycetes</taxon>
        <taxon>Propionibacteriales</taxon>
        <taxon>Nocardioidaceae</taxon>
        <taxon>Aeromicrobium</taxon>
    </lineage>
</organism>
<dbReference type="InterPro" id="IPR019885">
    <property type="entry name" value="Tscrpt_reg_HTH_AsnC-type_CS"/>
</dbReference>
<dbReference type="SUPFAM" id="SSF46785">
    <property type="entry name" value="Winged helix' DNA-binding domain"/>
    <property type="match status" value="1"/>
</dbReference>
<comment type="caution">
    <text evidence="5">The sequence shown here is derived from an EMBL/GenBank/DDBJ whole genome shotgun (WGS) entry which is preliminary data.</text>
</comment>
<dbReference type="InterPro" id="IPR011008">
    <property type="entry name" value="Dimeric_a/b-barrel"/>
</dbReference>
<dbReference type="Pfam" id="PF01037">
    <property type="entry name" value="AsnC_trans_reg"/>
    <property type="match status" value="1"/>
</dbReference>
<dbReference type="Gene3D" id="3.30.70.920">
    <property type="match status" value="1"/>
</dbReference>
<feature type="domain" description="HTH asnC-type" evidence="4">
    <location>
        <begin position="9"/>
        <end position="69"/>
    </location>
</feature>
<evidence type="ECO:0000313" key="6">
    <source>
        <dbReference type="Proteomes" id="UP000265581"/>
    </source>
</evidence>
<keyword evidence="6" id="KW-1185">Reference proteome</keyword>
<keyword evidence="1" id="KW-0805">Transcription regulation</keyword>
<dbReference type="InterPro" id="IPR000485">
    <property type="entry name" value="AsnC-type_HTH_dom"/>
</dbReference>
<dbReference type="InterPro" id="IPR036388">
    <property type="entry name" value="WH-like_DNA-bd_sf"/>
</dbReference>
<dbReference type="AlphaFoldDB" id="A0A371PBA8"/>
<accession>A0A371PBA8</accession>
<evidence type="ECO:0000256" key="1">
    <source>
        <dbReference type="ARBA" id="ARBA00023015"/>
    </source>
</evidence>
<evidence type="ECO:0000256" key="2">
    <source>
        <dbReference type="ARBA" id="ARBA00023125"/>
    </source>
</evidence>
<dbReference type="OrthoDB" id="4050641at2"/>
<dbReference type="EMBL" id="QUBR01000001">
    <property type="protein sequence ID" value="REK73214.1"/>
    <property type="molecule type" value="Genomic_DNA"/>
</dbReference>
<dbReference type="GO" id="GO:0005829">
    <property type="term" value="C:cytosol"/>
    <property type="evidence" value="ECO:0007669"/>
    <property type="project" value="TreeGrafter"/>
</dbReference>
<dbReference type="Pfam" id="PF13404">
    <property type="entry name" value="HTH_AsnC-type"/>
    <property type="match status" value="1"/>
</dbReference>
<name>A0A371PBA8_9ACTN</name>
<dbReference type="RefSeq" id="WP_119703327.1">
    <property type="nucleotide sequence ID" value="NZ_JBHSOI010000001.1"/>
</dbReference>
<sequence>MTQSADDGLDPIDRQLLTLLQEDGRLPYSDLASATGLSSGAARARVLRLQERGILRVVGVTDPLQLGYRSMAMLTIEVEGDVEPVADAIGAIDAVIYVVVAAGPADLLVEVIAPDHDALYAVVNDQIRSVPGVRGLQTFTYYRTHTHRFTWGTR</sequence>
<reference evidence="5 6" key="1">
    <citation type="submission" date="2018-08" db="EMBL/GenBank/DDBJ databases">
        <title>Aeromicrobium sp. M2KJ-4, whole genome shotgun sequence.</title>
        <authorList>
            <person name="Tuo L."/>
        </authorList>
    </citation>
    <scope>NUCLEOTIDE SEQUENCE [LARGE SCALE GENOMIC DNA]</scope>
    <source>
        <strain evidence="5 6">M2KJ-4</strain>
    </source>
</reference>
<protein>
    <submittedName>
        <fullName evidence="5">Lrp/AsnC family transcriptional regulator</fullName>
    </submittedName>
</protein>
<dbReference type="PROSITE" id="PS50956">
    <property type="entry name" value="HTH_ASNC_2"/>
    <property type="match status" value="1"/>
</dbReference>
<evidence type="ECO:0000256" key="3">
    <source>
        <dbReference type="ARBA" id="ARBA00023163"/>
    </source>
</evidence>
<dbReference type="GO" id="GO:0043200">
    <property type="term" value="P:response to amino acid"/>
    <property type="evidence" value="ECO:0007669"/>
    <property type="project" value="TreeGrafter"/>
</dbReference>
<gene>
    <name evidence="5" type="ORF">DX116_06505</name>
</gene>
<proteinExistence type="predicted"/>
<dbReference type="PANTHER" id="PTHR30154:SF34">
    <property type="entry name" value="TRANSCRIPTIONAL REGULATOR AZLB"/>
    <property type="match status" value="1"/>
</dbReference>
<keyword evidence="3" id="KW-0804">Transcription</keyword>
<dbReference type="PANTHER" id="PTHR30154">
    <property type="entry name" value="LEUCINE-RESPONSIVE REGULATORY PROTEIN"/>
    <property type="match status" value="1"/>
</dbReference>
<dbReference type="SMART" id="SM00344">
    <property type="entry name" value="HTH_ASNC"/>
    <property type="match status" value="1"/>
</dbReference>
<keyword evidence="2" id="KW-0238">DNA-binding</keyword>
<dbReference type="SUPFAM" id="SSF54909">
    <property type="entry name" value="Dimeric alpha+beta barrel"/>
    <property type="match status" value="1"/>
</dbReference>
<evidence type="ECO:0000313" key="5">
    <source>
        <dbReference type="EMBL" id="REK73214.1"/>
    </source>
</evidence>
<dbReference type="GO" id="GO:0043565">
    <property type="term" value="F:sequence-specific DNA binding"/>
    <property type="evidence" value="ECO:0007669"/>
    <property type="project" value="InterPro"/>
</dbReference>
<dbReference type="InterPro" id="IPR019887">
    <property type="entry name" value="Tscrpt_reg_AsnC/Lrp_C"/>
</dbReference>
<dbReference type="PROSITE" id="PS00519">
    <property type="entry name" value="HTH_ASNC_1"/>
    <property type="match status" value="1"/>
</dbReference>
<dbReference type="InterPro" id="IPR019888">
    <property type="entry name" value="Tscrpt_reg_AsnC-like"/>
</dbReference>
<dbReference type="PRINTS" id="PR00033">
    <property type="entry name" value="HTHASNC"/>
</dbReference>
<dbReference type="Gene3D" id="1.10.10.10">
    <property type="entry name" value="Winged helix-like DNA-binding domain superfamily/Winged helix DNA-binding domain"/>
    <property type="match status" value="1"/>
</dbReference>
<dbReference type="InterPro" id="IPR036390">
    <property type="entry name" value="WH_DNA-bd_sf"/>
</dbReference>